<protein>
    <submittedName>
        <fullName evidence="3">Probable propionyl-CoA carboxylase beta chain 5</fullName>
        <ecNumber evidence="3">6.4.1.3</ecNumber>
    </submittedName>
</protein>
<dbReference type="PANTHER" id="PTHR43842">
    <property type="entry name" value="PROPIONYL-COA CARBOXYLASE BETA CHAIN"/>
    <property type="match status" value="1"/>
</dbReference>
<reference evidence="3 4" key="1">
    <citation type="submission" date="2015-09" db="EMBL/GenBank/DDBJ databases">
        <authorList>
            <consortium name="Pathogen Informatics"/>
        </authorList>
    </citation>
    <scope>NUCLEOTIDE SEQUENCE [LARGE SCALE GENOMIC DNA]</scope>
    <source>
        <strain evidence="3 4">2789STDY5834966</strain>
    </source>
</reference>
<dbReference type="GO" id="GO:0004658">
    <property type="term" value="F:propionyl-CoA carboxylase activity"/>
    <property type="evidence" value="ECO:0007669"/>
    <property type="project" value="UniProtKB-EC"/>
</dbReference>
<organism evidence="3 4">
    <name type="scientific">Anaerobutyricum hallii</name>
    <dbReference type="NCBI Taxonomy" id="39488"/>
    <lineage>
        <taxon>Bacteria</taxon>
        <taxon>Bacillati</taxon>
        <taxon>Bacillota</taxon>
        <taxon>Clostridia</taxon>
        <taxon>Lachnospirales</taxon>
        <taxon>Lachnospiraceae</taxon>
        <taxon>Anaerobutyricum</taxon>
    </lineage>
</organism>
<dbReference type="PROSITE" id="PS50989">
    <property type="entry name" value="COA_CT_CTER"/>
    <property type="match status" value="1"/>
</dbReference>
<sequence length="474" mass="51203">MGNSKMNARERIDYLFDDHSFVEVGGYVSARNTDYNLGAKKVEGDGVITGYGVINDRMVYVYSQDASALGGSVGEMHAKKIASLYDLAMKTGAPVIGMLDCAGLRLQEATDALHAFGTIFNKQAQASGMIPQISAVFGMCGGGSAVMSAMSDFTLMEKENGSLFINSPNALAGNEESRQNTAGAQFQSEQAGNVDFVCETEEALLDQLRILVDVLPSDYEAEDVYFDNDDDLNRVIPELNDAAYDAAYILKSISDNNMYIETKAAYAKEMVTAFIRLNGETVGAVANQPVDGESVLTRNGLEKAERFIKFCDAFSIPLLTVTDVTGLRANAHEERKQALALAKFTTTLAQVSVPRINLIAGEAYGTAAEVMNSKAIGADFVLAWPQASVGMMDAEQAVRIMYAEEINTDKNKTALIAEKTAEYAEGQSSALAAAKRGYIDDIIEPDATRKRLIAAYEMLYGKKVTPVTKKHTAV</sequence>
<evidence type="ECO:0000259" key="2">
    <source>
        <dbReference type="PROSITE" id="PS50989"/>
    </source>
</evidence>
<dbReference type="Pfam" id="PF01039">
    <property type="entry name" value="Carboxyl_trans"/>
    <property type="match status" value="1"/>
</dbReference>
<gene>
    <name evidence="3" type="primary">accD5</name>
    <name evidence="3" type="ORF">ERS852578_02561</name>
</gene>
<dbReference type="InterPro" id="IPR029045">
    <property type="entry name" value="ClpP/crotonase-like_dom_sf"/>
</dbReference>
<dbReference type="InterPro" id="IPR011763">
    <property type="entry name" value="COA_CT_C"/>
</dbReference>
<dbReference type="PANTHER" id="PTHR43842:SF2">
    <property type="entry name" value="PROPIONYL-COA CARBOXYLASE BETA CHAIN, MITOCHONDRIAL"/>
    <property type="match status" value="1"/>
</dbReference>
<dbReference type="OrthoDB" id="9803706at2"/>
<dbReference type="AlphaFoldDB" id="A0A173UNX6"/>
<dbReference type="EC" id="6.4.1.3" evidence="3"/>
<evidence type="ECO:0000313" key="4">
    <source>
        <dbReference type="Proteomes" id="UP000095390"/>
    </source>
</evidence>
<dbReference type="InterPro" id="IPR051047">
    <property type="entry name" value="AccD/PCCB"/>
</dbReference>
<dbReference type="Proteomes" id="UP000095390">
    <property type="component" value="Unassembled WGS sequence"/>
</dbReference>
<dbReference type="RefSeq" id="WP_022169607.1">
    <property type="nucleotide sequence ID" value="NZ_CAUDVV010000018.1"/>
</dbReference>
<evidence type="ECO:0000313" key="3">
    <source>
        <dbReference type="EMBL" id="CUN16036.1"/>
    </source>
</evidence>
<dbReference type="InterPro" id="IPR011762">
    <property type="entry name" value="COA_CT_N"/>
</dbReference>
<keyword evidence="3" id="KW-0436">Ligase</keyword>
<dbReference type="PROSITE" id="PS50980">
    <property type="entry name" value="COA_CT_NTER"/>
    <property type="match status" value="1"/>
</dbReference>
<feature type="domain" description="CoA carboxyltransferase N-terminal" evidence="1">
    <location>
        <begin position="1"/>
        <end position="237"/>
    </location>
</feature>
<dbReference type="InterPro" id="IPR034733">
    <property type="entry name" value="AcCoA_carboxyl_beta"/>
</dbReference>
<dbReference type="SUPFAM" id="SSF52096">
    <property type="entry name" value="ClpP/crotonase"/>
    <property type="match status" value="2"/>
</dbReference>
<name>A0A173UNX6_9FIRM</name>
<evidence type="ECO:0000259" key="1">
    <source>
        <dbReference type="PROSITE" id="PS50980"/>
    </source>
</evidence>
<proteinExistence type="predicted"/>
<dbReference type="Gene3D" id="3.90.226.10">
    <property type="entry name" value="2-enoyl-CoA Hydratase, Chain A, domain 1"/>
    <property type="match status" value="2"/>
</dbReference>
<accession>A0A173UNX6</accession>
<dbReference type="EMBL" id="CYYC01000040">
    <property type="protein sequence ID" value="CUN16036.1"/>
    <property type="molecule type" value="Genomic_DNA"/>
</dbReference>
<feature type="domain" description="CoA carboxyltransferase C-terminal" evidence="2">
    <location>
        <begin position="231"/>
        <end position="469"/>
    </location>
</feature>